<dbReference type="Pfam" id="PF04566">
    <property type="entry name" value="RNA_pol_Rpb2_4"/>
    <property type="match status" value="1"/>
</dbReference>
<evidence type="ECO:0000256" key="1">
    <source>
        <dbReference type="ARBA" id="ARBA00006835"/>
    </source>
</evidence>
<evidence type="ECO:0000256" key="8">
    <source>
        <dbReference type="RuleBase" id="RU000434"/>
    </source>
</evidence>
<dbReference type="Pfam" id="PF04563">
    <property type="entry name" value="RNA_pol_Rpb2_1"/>
    <property type="match status" value="1"/>
</dbReference>
<keyword evidence="19" id="KW-1185">Reference proteome</keyword>
<protein>
    <recommendedName>
        <fullName evidence="9">DNA-directed RNA polymerase subunit beta</fullName>
        <ecNumber evidence="9">2.7.7.6</ecNumber>
    </recommendedName>
</protein>
<evidence type="ECO:0000259" key="11">
    <source>
        <dbReference type="Pfam" id="PF00562"/>
    </source>
</evidence>
<dbReference type="Gene3D" id="2.40.270.10">
    <property type="entry name" value="DNA-directed RNA polymerase, subunit 2, domain 6"/>
    <property type="match status" value="1"/>
</dbReference>
<dbReference type="AlphaFoldDB" id="A0A640KED1"/>
<dbReference type="InterPro" id="IPR014724">
    <property type="entry name" value="RNA_pol_RPB2_OB-fold"/>
</dbReference>
<proteinExistence type="inferred from homology"/>
<evidence type="ECO:0000256" key="7">
    <source>
        <dbReference type="ARBA" id="ARBA00023163"/>
    </source>
</evidence>
<dbReference type="GO" id="GO:0003677">
    <property type="term" value="F:DNA binding"/>
    <property type="evidence" value="ECO:0007669"/>
    <property type="project" value="InterPro"/>
</dbReference>
<evidence type="ECO:0000313" key="19">
    <source>
        <dbReference type="Proteomes" id="UP000419144"/>
    </source>
</evidence>
<organism evidence="18 19">
    <name type="scientific">Leishmania tarentolae</name>
    <name type="common">Sauroleishmania tarentolae</name>
    <dbReference type="NCBI Taxonomy" id="5689"/>
    <lineage>
        <taxon>Eukaryota</taxon>
        <taxon>Discoba</taxon>
        <taxon>Euglenozoa</taxon>
        <taxon>Kinetoplastea</taxon>
        <taxon>Metakinetoplastina</taxon>
        <taxon>Trypanosomatida</taxon>
        <taxon>Trypanosomatidae</taxon>
        <taxon>Leishmaniinae</taxon>
        <taxon>Leishmania</taxon>
        <taxon>lizard Leishmania</taxon>
    </lineage>
</organism>
<dbReference type="EMBL" id="BLBS01000025">
    <property type="protein sequence ID" value="GET88056.1"/>
    <property type="molecule type" value="Genomic_DNA"/>
</dbReference>
<dbReference type="InterPro" id="IPR007647">
    <property type="entry name" value="RNA_pol_Rpb2_5"/>
</dbReference>
<evidence type="ECO:0000259" key="16">
    <source>
        <dbReference type="Pfam" id="PF04566"/>
    </source>
</evidence>
<feature type="domain" description="DNA-directed RNA polymerase subunit 2 hybrid-binding" evidence="11">
    <location>
        <begin position="696"/>
        <end position="1059"/>
    </location>
</feature>
<evidence type="ECO:0000259" key="17">
    <source>
        <dbReference type="Pfam" id="PF04567"/>
    </source>
</evidence>
<evidence type="ECO:0000256" key="4">
    <source>
        <dbReference type="ARBA" id="ARBA00022695"/>
    </source>
</evidence>
<dbReference type="GO" id="GO:0046872">
    <property type="term" value="F:metal ion binding"/>
    <property type="evidence" value="ECO:0007669"/>
    <property type="project" value="UniProtKB-KW"/>
</dbReference>
<keyword evidence="3 9" id="KW-0808">Transferase</keyword>
<dbReference type="SUPFAM" id="SSF64484">
    <property type="entry name" value="beta and beta-prime subunits of DNA dependent RNA-polymerase"/>
    <property type="match status" value="1"/>
</dbReference>
<dbReference type="Gene3D" id="3.90.1100.10">
    <property type="match status" value="2"/>
</dbReference>
<dbReference type="PROSITE" id="PS01166">
    <property type="entry name" value="RNA_POL_BETA"/>
    <property type="match status" value="1"/>
</dbReference>
<evidence type="ECO:0000256" key="10">
    <source>
        <dbReference type="SAM" id="MobiDB-lite"/>
    </source>
</evidence>
<dbReference type="GO" id="GO:0003899">
    <property type="term" value="F:DNA-directed RNA polymerase activity"/>
    <property type="evidence" value="ECO:0007669"/>
    <property type="project" value="UniProtKB-EC"/>
</dbReference>
<feature type="domain" description="RNA polymerase Rpb2" evidence="17">
    <location>
        <begin position="651"/>
        <end position="679"/>
    </location>
</feature>
<evidence type="ECO:0000256" key="2">
    <source>
        <dbReference type="ARBA" id="ARBA00022478"/>
    </source>
</evidence>
<dbReference type="InterPro" id="IPR007646">
    <property type="entry name" value="RNA_pol_Rpb2_4"/>
</dbReference>
<gene>
    <name evidence="18" type="ORF">LtaPh_2000100</name>
</gene>
<dbReference type="Pfam" id="PF04561">
    <property type="entry name" value="RNA_pol_Rpb2_2"/>
    <property type="match status" value="1"/>
</dbReference>
<evidence type="ECO:0000256" key="9">
    <source>
        <dbReference type="RuleBase" id="RU363031"/>
    </source>
</evidence>
<dbReference type="GO" id="GO:0006351">
    <property type="term" value="P:DNA-templated transcription"/>
    <property type="evidence" value="ECO:0007669"/>
    <property type="project" value="InterPro"/>
</dbReference>
<dbReference type="GO" id="GO:0000428">
    <property type="term" value="C:DNA-directed RNA polymerase complex"/>
    <property type="evidence" value="ECO:0007669"/>
    <property type="project" value="UniProtKB-KW"/>
</dbReference>
<dbReference type="InterPro" id="IPR007120">
    <property type="entry name" value="DNA-dir_RNAP_su2_dom"/>
</dbReference>
<accession>A0A640KED1</accession>
<dbReference type="Proteomes" id="UP000419144">
    <property type="component" value="Unassembled WGS sequence"/>
</dbReference>
<evidence type="ECO:0000259" key="12">
    <source>
        <dbReference type="Pfam" id="PF04560"/>
    </source>
</evidence>
<dbReference type="InterPro" id="IPR015712">
    <property type="entry name" value="DNA-dir_RNA_pol_su2"/>
</dbReference>
<dbReference type="Gene3D" id="2.40.50.150">
    <property type="match status" value="1"/>
</dbReference>
<evidence type="ECO:0000259" key="13">
    <source>
        <dbReference type="Pfam" id="PF04561"/>
    </source>
</evidence>
<dbReference type="Pfam" id="PF04567">
    <property type="entry name" value="RNA_pol_Rpb2_5"/>
    <property type="match status" value="1"/>
</dbReference>
<dbReference type="InterPro" id="IPR007641">
    <property type="entry name" value="RNA_pol_Rpb2_7"/>
</dbReference>
<dbReference type="Pfam" id="PF04565">
    <property type="entry name" value="RNA_pol_Rpb2_3"/>
    <property type="match status" value="1"/>
</dbReference>
<evidence type="ECO:0000259" key="14">
    <source>
        <dbReference type="Pfam" id="PF04563"/>
    </source>
</evidence>
<evidence type="ECO:0000313" key="18">
    <source>
        <dbReference type="EMBL" id="GET88056.1"/>
    </source>
</evidence>
<keyword evidence="7 9" id="KW-0804">Transcription</keyword>
<dbReference type="InterPro" id="IPR007645">
    <property type="entry name" value="RNA_pol_Rpb2_3"/>
</dbReference>
<dbReference type="CDD" id="cd00653">
    <property type="entry name" value="RNA_pol_B_RPB2"/>
    <property type="match status" value="1"/>
</dbReference>
<feature type="domain" description="RNA polymerase Rpb2" evidence="16">
    <location>
        <begin position="567"/>
        <end position="627"/>
    </location>
</feature>
<dbReference type="InterPro" id="IPR037033">
    <property type="entry name" value="DNA-dir_RNAP_su2_hyb_sf"/>
</dbReference>
<feature type="domain" description="RNA polymerase Rpb2" evidence="13">
    <location>
        <begin position="203"/>
        <end position="388"/>
    </location>
</feature>
<comment type="function">
    <text evidence="9">DNA-dependent RNA polymerase catalyzes the transcription of DNA into RNA using the four ribonucleoside triphosphates as substrates.</text>
</comment>
<evidence type="ECO:0000256" key="6">
    <source>
        <dbReference type="ARBA" id="ARBA00022833"/>
    </source>
</evidence>
<evidence type="ECO:0000256" key="5">
    <source>
        <dbReference type="ARBA" id="ARBA00022723"/>
    </source>
</evidence>
<reference evidence="18" key="1">
    <citation type="submission" date="2019-11" db="EMBL/GenBank/DDBJ databases">
        <title>Leishmania tarentolae CDS.</title>
        <authorList>
            <person name="Goto Y."/>
            <person name="Yamagishi J."/>
        </authorList>
    </citation>
    <scope>NUCLEOTIDE SEQUENCE [LARGE SCALE GENOMIC DNA]</scope>
    <source>
        <strain evidence="18">Parrot Tar II</strain>
    </source>
</reference>
<dbReference type="InterPro" id="IPR007642">
    <property type="entry name" value="RNA_pol_Rpb2_2"/>
</dbReference>
<name>A0A640KED1_LEITA</name>
<dbReference type="Pfam" id="PF00562">
    <property type="entry name" value="RNA_pol_Rpb2_6"/>
    <property type="match status" value="1"/>
</dbReference>
<dbReference type="OrthoDB" id="10248617at2759"/>
<keyword evidence="2 9" id="KW-0240">DNA-directed RNA polymerase</keyword>
<dbReference type="EC" id="2.7.7.6" evidence="9"/>
<comment type="catalytic activity">
    <reaction evidence="9">
        <text>RNA(n) + a ribonucleoside 5'-triphosphate = RNA(n+1) + diphosphate</text>
        <dbReference type="Rhea" id="RHEA:21248"/>
        <dbReference type="Rhea" id="RHEA-COMP:14527"/>
        <dbReference type="Rhea" id="RHEA-COMP:17342"/>
        <dbReference type="ChEBI" id="CHEBI:33019"/>
        <dbReference type="ChEBI" id="CHEBI:61557"/>
        <dbReference type="ChEBI" id="CHEBI:140395"/>
        <dbReference type="EC" id="2.7.7.6"/>
    </reaction>
</comment>
<feature type="domain" description="RNA polymerase Rpb2" evidence="12">
    <location>
        <begin position="1061"/>
        <end position="1146"/>
    </location>
</feature>
<evidence type="ECO:0000259" key="15">
    <source>
        <dbReference type="Pfam" id="PF04565"/>
    </source>
</evidence>
<sequence length="1150" mass="128787">MPAVLPHQYGRQGTTDVAIFTGANAMSDLGEEYQRKKLEMLPALMGMRGILNHHIASFDHLIDVELERILLNESNVEIKSTVDPDFVIRYQNIRICRPQEIVGKGHIPKLVTPQECRIRDMTYRGDMIVDVQYTSRDRSRAMLLEKDVKIGTIPIMLKSKCCNLYRKTREELVSMRECPLDPGGYFIIKGVEKVCLVQEQQSKNRVIIEADEHGNISAHVQSKTHYSISKCAVTFKKGSIVLTHRSFTEDIPIIVVLKALGLENDQHITQCIGTSPEFEEILFPCFEEARLLNVVTQNDALRYIGEKRKETVWEVEETQQRQVNKSKADKAADFLANVLLCHIREGQVQKDWNFRHKAFYVCFMVRGMIEASFDTSLLDERDFYGNKRFETTGTLMALLFEDLLKQFNRVVKTAMDQQLSKKDSTRPFNVKQLMESKMEVIQNGMRMAISSGRWDLKRFNMNRQGITQVLSRLSYISSLGMMTRLASSFEKTRKVSGPRSLQPSQWGMVCPCDTPEGESCGLVKNFATLSQVTLDLNDNYVRAAAHSLGVEEIDTVTPTDFLQYYTVFLNGTLIGIHRYPNRLCAGIRALRRSGRLHPHVSISTQPRQRTVQIGSDGGRILRLLIIVRNGKPAVTSAHLDRLRNRLCTLNDFLAEGLIEYVDVNESNDCLIAVYPADIGPYTTHLEVEPLSLLGVVAGIIPYPHHNQSARNTFQSAMGKQALGTVALNQYIRADTVLLLGAYPQRPLCRTKAMSLTHYEKLGAGINAMVCVMSYSGYDIEDAQVYNKASLDRGYGRCVVLRKHEVDLEKYAGGEFDVILPPEKNSGTGKFKALNPDGVASKGALVQQYDVLVNKFTPVAGGDPRPAPLVYKYPQPAVIDHVIISPPGDYDRSLDVDQKIKVVTREVRPPEPGDKFSSRHGQKGVVGLIVNGVDMPFNERGMCPDMIMNPHGFPSRMTVGKLLELVCSKAAALRGSMGDGTAFGGDSANSISQQLLSFGYNYHGKDIFYSGITGELMQGYVFFGPIYYQRLKHMVTDKMHARSNGPRSMLTRQPTEGRSRSGGLRVGEMERDCMVGYGASHLLNERLLISSDMFTADICHVCGNLGYSNQCPYCKTKGTTSKVNMPYAFKLLIQELQGMGISVRLTMDSPT</sequence>
<keyword evidence="5" id="KW-0479">Metal-binding</keyword>
<feature type="domain" description="RNA polymerase beta subunit protrusion" evidence="14">
    <location>
        <begin position="50"/>
        <end position="437"/>
    </location>
</feature>
<feature type="domain" description="RNA polymerase Rpb2" evidence="15">
    <location>
        <begin position="468"/>
        <end position="532"/>
    </location>
</feature>
<keyword evidence="4 9" id="KW-0548">Nucleotidyltransferase</keyword>
<feature type="region of interest" description="Disordered" evidence="10">
    <location>
        <begin position="1041"/>
        <end position="1062"/>
    </location>
</feature>
<comment type="similarity">
    <text evidence="1 8">Belongs to the RNA polymerase beta chain family.</text>
</comment>
<dbReference type="InterPro" id="IPR007644">
    <property type="entry name" value="RNA_pol_bsu_protrusion"/>
</dbReference>
<dbReference type="VEuPathDB" id="TriTrypDB:LtaPh_2000100"/>
<dbReference type="Pfam" id="PF04560">
    <property type="entry name" value="RNA_pol_Rpb2_7"/>
    <property type="match status" value="1"/>
</dbReference>
<comment type="caution">
    <text evidence="18">The sequence shown here is derived from an EMBL/GenBank/DDBJ whole genome shotgun (WGS) entry which is preliminary data.</text>
</comment>
<dbReference type="FunFam" id="2.40.270.10:FF:000011">
    <property type="entry name" value="DNA-directed RNA polymerase subunit beta"/>
    <property type="match status" value="1"/>
</dbReference>
<dbReference type="FunFam" id="3.90.1100.10:FF:000019">
    <property type="entry name" value="DNA-directed RNA polymerase subunit beta"/>
    <property type="match status" value="1"/>
</dbReference>
<evidence type="ECO:0000256" key="3">
    <source>
        <dbReference type="ARBA" id="ARBA00022679"/>
    </source>
</evidence>
<dbReference type="GO" id="GO:0032549">
    <property type="term" value="F:ribonucleoside binding"/>
    <property type="evidence" value="ECO:0007669"/>
    <property type="project" value="InterPro"/>
</dbReference>
<dbReference type="PANTHER" id="PTHR20856">
    <property type="entry name" value="DNA-DIRECTED RNA POLYMERASE I SUBUNIT 2"/>
    <property type="match status" value="1"/>
</dbReference>
<dbReference type="Gene3D" id="3.90.1800.10">
    <property type="entry name" value="RNA polymerase alpha subunit dimerisation domain"/>
    <property type="match status" value="1"/>
</dbReference>
<dbReference type="InterPro" id="IPR007121">
    <property type="entry name" value="RNA_pol_bsu_CS"/>
</dbReference>
<keyword evidence="6" id="KW-0862">Zinc</keyword>